<organism evidence="2 3">
    <name type="scientific">Nocardia speluncae</name>
    <dbReference type="NCBI Taxonomy" id="419477"/>
    <lineage>
        <taxon>Bacteria</taxon>
        <taxon>Bacillati</taxon>
        <taxon>Actinomycetota</taxon>
        <taxon>Actinomycetes</taxon>
        <taxon>Mycobacteriales</taxon>
        <taxon>Nocardiaceae</taxon>
        <taxon>Nocardia</taxon>
    </lineage>
</organism>
<evidence type="ECO:0000313" key="2">
    <source>
        <dbReference type="EMBL" id="NKY37134.1"/>
    </source>
</evidence>
<feature type="region of interest" description="Disordered" evidence="1">
    <location>
        <begin position="99"/>
        <end position="124"/>
    </location>
</feature>
<accession>A0A846XUC8</accession>
<dbReference type="EMBL" id="JAAXOO010000008">
    <property type="protein sequence ID" value="NKY37134.1"/>
    <property type="molecule type" value="Genomic_DNA"/>
</dbReference>
<dbReference type="RefSeq" id="WP_068041096.1">
    <property type="nucleotide sequence ID" value="NZ_JAAXOO010000008.1"/>
</dbReference>
<gene>
    <name evidence="2" type="ORF">HGA13_29290</name>
</gene>
<feature type="region of interest" description="Disordered" evidence="1">
    <location>
        <begin position="388"/>
        <end position="449"/>
    </location>
</feature>
<comment type="caution">
    <text evidence="2">The sequence shown here is derived from an EMBL/GenBank/DDBJ whole genome shotgun (WGS) entry which is preliminary data.</text>
</comment>
<name>A0A846XUC8_9NOCA</name>
<protein>
    <submittedName>
        <fullName evidence="2">Uncharacterized protein</fullName>
    </submittedName>
</protein>
<feature type="region of interest" description="Disordered" evidence="1">
    <location>
        <begin position="313"/>
        <end position="346"/>
    </location>
</feature>
<evidence type="ECO:0000313" key="3">
    <source>
        <dbReference type="Proteomes" id="UP000565715"/>
    </source>
</evidence>
<feature type="region of interest" description="Disordered" evidence="1">
    <location>
        <begin position="1"/>
        <end position="23"/>
    </location>
</feature>
<reference evidence="2 3" key="1">
    <citation type="submission" date="2020-04" db="EMBL/GenBank/DDBJ databases">
        <title>MicrobeNet Type strains.</title>
        <authorList>
            <person name="Nicholson A.C."/>
        </authorList>
    </citation>
    <scope>NUCLEOTIDE SEQUENCE [LARGE SCALE GENOMIC DNA]</scope>
    <source>
        <strain evidence="2 3">DSM 45078</strain>
    </source>
</reference>
<dbReference type="AlphaFoldDB" id="A0A846XUC8"/>
<sequence length="475" mass="45816">MSTPGAAPLPGAQPPAGADPMDPTILELLRGSALAPMLDMPVNDILGSMGLPNLPELPAFGHLPGLPELPPLPMLDLSALMRPLTDLAAAFGSGQLGAAAPARAPQAPAEGDPAAAPAPPPGVDPTQLLSQVSTVMQTVMQVGASALQTAMSLWQGMGAMEAAEKAGQAQTDAAKLEAQSTGEKLHLAKGAASVAIGRGEMAVVIGAFSAKLALAPLYATSGGGAAYLVASAIEAAAEALAITVKTKTELGVEGAGLTQTGEKVKITNVPTGVDPSRQMDQLMQMIGMVTPLISSASQAAQALGKLAPANTALSAPKPLGGEPGNGEPGASDTEKPGSSRALGSAGGLGAGGLGAAPAPLGAFPGSKVAAPGPLGPVATLGATSTGSVAGMSSAAAPAGTSSGGGNSPGYMPMGAGTGAAGMARDGESVTEGSARGAVSAEHGDEVVGPIEGIAVPVVGAAESTSEPPPDKELTL</sequence>
<keyword evidence="3" id="KW-1185">Reference proteome</keyword>
<dbReference type="Proteomes" id="UP000565715">
    <property type="component" value="Unassembled WGS sequence"/>
</dbReference>
<feature type="compositionally biased region" description="Low complexity" evidence="1">
    <location>
        <begin position="99"/>
        <end position="115"/>
    </location>
</feature>
<evidence type="ECO:0000256" key="1">
    <source>
        <dbReference type="SAM" id="MobiDB-lite"/>
    </source>
</evidence>
<proteinExistence type="predicted"/>
<feature type="compositionally biased region" description="Low complexity" evidence="1">
    <location>
        <begin position="388"/>
        <end position="400"/>
    </location>
</feature>